<feature type="compositionally biased region" description="Polar residues" evidence="7">
    <location>
        <begin position="346"/>
        <end position="356"/>
    </location>
</feature>
<keyword evidence="6" id="KW-0175">Coiled coil</keyword>
<feature type="compositionally biased region" description="Basic and acidic residues" evidence="7">
    <location>
        <begin position="399"/>
        <end position="409"/>
    </location>
</feature>
<keyword evidence="2" id="KW-0805">Transcription regulation</keyword>
<evidence type="ECO:0000256" key="6">
    <source>
        <dbReference type="SAM" id="Coils"/>
    </source>
</evidence>
<reference evidence="9 10" key="1">
    <citation type="submission" date="2017-11" db="EMBL/GenBank/DDBJ databases">
        <title>De novo assembly and phasing of dikaryotic genomes from two isolates of Puccinia coronata f. sp. avenae, the causal agent of oat crown rust.</title>
        <authorList>
            <person name="Miller M.E."/>
            <person name="Zhang Y."/>
            <person name="Omidvar V."/>
            <person name="Sperschneider J."/>
            <person name="Schwessinger B."/>
            <person name="Raley C."/>
            <person name="Palmer J.M."/>
            <person name="Garnica D."/>
            <person name="Upadhyaya N."/>
            <person name="Rathjen J."/>
            <person name="Taylor J.M."/>
            <person name="Park R.F."/>
            <person name="Dodds P.N."/>
            <person name="Hirsch C.D."/>
            <person name="Kianian S.F."/>
            <person name="Figueroa M."/>
        </authorList>
    </citation>
    <scope>NUCLEOTIDE SEQUENCE [LARGE SCALE GENOMIC DNA]</scope>
    <source>
        <strain evidence="9">12SD80</strain>
    </source>
</reference>
<dbReference type="GO" id="GO:0001228">
    <property type="term" value="F:DNA-binding transcription activator activity, RNA polymerase II-specific"/>
    <property type="evidence" value="ECO:0007669"/>
    <property type="project" value="TreeGrafter"/>
</dbReference>
<dbReference type="Pfam" id="PF07716">
    <property type="entry name" value="bZIP_2"/>
    <property type="match status" value="1"/>
</dbReference>
<feature type="region of interest" description="Disordered" evidence="7">
    <location>
        <begin position="484"/>
        <end position="531"/>
    </location>
</feature>
<dbReference type="GO" id="GO:0000977">
    <property type="term" value="F:RNA polymerase II transcription regulatory region sequence-specific DNA binding"/>
    <property type="evidence" value="ECO:0007669"/>
    <property type="project" value="TreeGrafter"/>
</dbReference>
<evidence type="ECO:0000256" key="3">
    <source>
        <dbReference type="ARBA" id="ARBA00023125"/>
    </source>
</evidence>
<dbReference type="AlphaFoldDB" id="A0A2N5UXM4"/>
<dbReference type="SUPFAM" id="SSF57959">
    <property type="entry name" value="Leucine zipper domain"/>
    <property type="match status" value="1"/>
</dbReference>
<evidence type="ECO:0000313" key="9">
    <source>
        <dbReference type="EMBL" id="PLW42492.1"/>
    </source>
</evidence>
<evidence type="ECO:0000256" key="4">
    <source>
        <dbReference type="ARBA" id="ARBA00023163"/>
    </source>
</evidence>
<gene>
    <name evidence="9" type="ORF">PCASD_04637</name>
</gene>
<feature type="compositionally biased region" description="Low complexity" evidence="7">
    <location>
        <begin position="379"/>
        <end position="390"/>
    </location>
</feature>
<dbReference type="CDD" id="cd14705">
    <property type="entry name" value="bZIP_Zip1"/>
    <property type="match status" value="1"/>
</dbReference>
<feature type="domain" description="BZIP" evidence="8">
    <location>
        <begin position="406"/>
        <end position="465"/>
    </location>
</feature>
<evidence type="ECO:0000313" key="10">
    <source>
        <dbReference type="Proteomes" id="UP000235392"/>
    </source>
</evidence>
<feature type="region of interest" description="Disordered" evidence="7">
    <location>
        <begin position="232"/>
        <end position="278"/>
    </location>
</feature>
<feature type="compositionally biased region" description="Polar residues" evidence="7">
    <location>
        <begin position="268"/>
        <end position="278"/>
    </location>
</feature>
<dbReference type="GO" id="GO:0005634">
    <property type="term" value="C:nucleus"/>
    <property type="evidence" value="ECO:0007669"/>
    <property type="project" value="UniProtKB-SubCell"/>
</dbReference>
<comment type="caution">
    <text evidence="9">The sequence shown here is derived from an EMBL/GenBank/DDBJ whole genome shotgun (WGS) entry which is preliminary data.</text>
</comment>
<feature type="coiled-coil region" evidence="6">
    <location>
        <begin position="427"/>
        <end position="461"/>
    </location>
</feature>
<proteinExistence type="predicted"/>
<feature type="region of interest" description="Disordered" evidence="7">
    <location>
        <begin position="339"/>
        <end position="414"/>
    </location>
</feature>
<dbReference type="PROSITE" id="PS00036">
    <property type="entry name" value="BZIP_BASIC"/>
    <property type="match status" value="1"/>
</dbReference>
<evidence type="ECO:0000259" key="8">
    <source>
        <dbReference type="PROSITE" id="PS50217"/>
    </source>
</evidence>
<dbReference type="PROSITE" id="PS50217">
    <property type="entry name" value="BZIP"/>
    <property type="match status" value="1"/>
</dbReference>
<keyword evidence="5" id="KW-0539">Nucleus</keyword>
<feature type="compositionally biased region" description="Low complexity" evidence="7">
    <location>
        <begin position="516"/>
        <end position="531"/>
    </location>
</feature>
<dbReference type="PANTHER" id="PTHR13044:SF14">
    <property type="entry name" value="CRYPTOCEPHAL, ISOFORM A"/>
    <property type="match status" value="1"/>
</dbReference>
<keyword evidence="3" id="KW-0238">DNA-binding</keyword>
<feature type="compositionally biased region" description="Polar residues" evidence="7">
    <location>
        <begin position="232"/>
        <end position="260"/>
    </location>
</feature>
<keyword evidence="4" id="KW-0804">Transcription</keyword>
<dbReference type="PANTHER" id="PTHR13044">
    <property type="entry name" value="ACTIVATING TRANSCRIPTION FACTOR ATF 4/5"/>
    <property type="match status" value="1"/>
</dbReference>
<evidence type="ECO:0000256" key="2">
    <source>
        <dbReference type="ARBA" id="ARBA00023015"/>
    </source>
</evidence>
<evidence type="ECO:0000256" key="7">
    <source>
        <dbReference type="SAM" id="MobiDB-lite"/>
    </source>
</evidence>
<evidence type="ECO:0000256" key="5">
    <source>
        <dbReference type="ARBA" id="ARBA00023242"/>
    </source>
</evidence>
<dbReference type="InterPro" id="IPR004827">
    <property type="entry name" value="bZIP"/>
</dbReference>
<protein>
    <recommendedName>
        <fullName evidence="8">BZIP domain-containing protein</fullName>
    </recommendedName>
</protein>
<sequence length="531" mass="58709">MLGEIRTATAPQESSIRSTHIPENLLAETLPSRFGGVFLGQRTVAMVELKRRRASQETAQTKLRLRAAGQVGRLALVKSIGTDIEWLSNWLEVNQQGMGSILEFGRHLWGPRLWIIGLNWPMVSGCTSHIHNPRKARLHIPSSMFDAGGLAREMAQLQTGAKQTSFPSSNKIGKMADDWPFLHLNIISPPAISRINEEQELSLLPFDSSHLEAWTNINFQFDESPVVRFDSTTQSTNTLDPTSGPSTSDPRIPPSSSLAVTSEKDPSSNHPAVSNHFQSSSELPFQLPNEHTVPPFLENSNVLTNTSALTFLAQSTNQPTSDHSLDNLLSANQQIITKETPADPHNGTSAVSSSPNKPAPPHQHSSSSKYDHSSPPQHNNNNNNNNNNSNPSGNEDDDANRVAYDEDKRRRNTLASARFRMKKKMKEQEIERTAREMRERVSELEKQVDSLKQENKWLRGLIVDSTASKLVSVHAQESAELNQLESLSGKRARPTLSPTSDSIHVPAQYQKRPRLSSSATSATTTSKNSVI</sequence>
<name>A0A2N5UXM4_9BASI</name>
<organism evidence="9 10">
    <name type="scientific">Puccinia coronata f. sp. avenae</name>
    <dbReference type="NCBI Taxonomy" id="200324"/>
    <lineage>
        <taxon>Eukaryota</taxon>
        <taxon>Fungi</taxon>
        <taxon>Dikarya</taxon>
        <taxon>Basidiomycota</taxon>
        <taxon>Pucciniomycotina</taxon>
        <taxon>Pucciniomycetes</taxon>
        <taxon>Pucciniales</taxon>
        <taxon>Pucciniaceae</taxon>
        <taxon>Puccinia</taxon>
    </lineage>
</organism>
<accession>A0A2N5UXM4</accession>
<dbReference type="EMBL" id="PGCI01000078">
    <property type="protein sequence ID" value="PLW42492.1"/>
    <property type="molecule type" value="Genomic_DNA"/>
</dbReference>
<dbReference type="InterPro" id="IPR046347">
    <property type="entry name" value="bZIP_sf"/>
</dbReference>
<dbReference type="Gene3D" id="1.20.5.170">
    <property type="match status" value="1"/>
</dbReference>
<dbReference type="Proteomes" id="UP000235392">
    <property type="component" value="Unassembled WGS sequence"/>
</dbReference>
<evidence type="ECO:0000256" key="1">
    <source>
        <dbReference type="ARBA" id="ARBA00004123"/>
    </source>
</evidence>
<comment type="subcellular location">
    <subcellularLocation>
        <location evidence="1">Nucleus</location>
    </subcellularLocation>
</comment>